<organism evidence="1">
    <name type="scientific">Myoviridae sp. ctqMr7</name>
    <dbReference type="NCBI Taxonomy" id="2823552"/>
    <lineage>
        <taxon>Viruses</taxon>
        <taxon>Duplodnaviria</taxon>
        <taxon>Heunggongvirae</taxon>
        <taxon>Uroviricota</taxon>
        <taxon>Caudoviricetes</taxon>
    </lineage>
</organism>
<proteinExistence type="predicted"/>
<reference evidence="1" key="1">
    <citation type="journal article" date="2021" name="Proc. Natl. Acad. Sci. U.S.A.">
        <title>A Catalog of Tens of Thousands of Viruses from Human Metagenomes Reveals Hidden Associations with Chronic Diseases.</title>
        <authorList>
            <person name="Tisza M.J."/>
            <person name="Buck C.B."/>
        </authorList>
    </citation>
    <scope>NUCLEOTIDE SEQUENCE</scope>
    <source>
        <strain evidence="1">CtqMr7</strain>
    </source>
</reference>
<accession>A0A8S5LHQ9</accession>
<dbReference type="EMBL" id="BK014721">
    <property type="protein sequence ID" value="DAD69474.1"/>
    <property type="molecule type" value="Genomic_DNA"/>
</dbReference>
<protein>
    <submittedName>
        <fullName evidence="1">Uncharacterized protein</fullName>
    </submittedName>
</protein>
<sequence length="85" mass="9942">MNKQEPTNKELLEIVAILVELSLQIVNENRTYWLNLKNPPETRGEMWEQADKLEEISKRINALCEKSQDLVLEHKDLLNLDILGE</sequence>
<evidence type="ECO:0000313" key="1">
    <source>
        <dbReference type="EMBL" id="DAD69474.1"/>
    </source>
</evidence>
<name>A0A8S5LHQ9_9CAUD</name>